<dbReference type="Pfam" id="PF00447">
    <property type="entry name" value="HSF_DNA-bind"/>
    <property type="match status" value="1"/>
</dbReference>
<dbReference type="GO" id="GO:0005634">
    <property type="term" value="C:nucleus"/>
    <property type="evidence" value="ECO:0007669"/>
    <property type="project" value="UniProtKB-SubCell"/>
</dbReference>
<dbReference type="EMBL" id="VJMH01005296">
    <property type="protein sequence ID" value="KAF0697699.1"/>
    <property type="molecule type" value="Genomic_DNA"/>
</dbReference>
<dbReference type="Gene3D" id="1.10.10.10">
    <property type="entry name" value="Winged helix-like DNA-binding domain superfamily/Winged helix DNA-binding domain"/>
    <property type="match status" value="1"/>
</dbReference>
<dbReference type="GO" id="GO:0043565">
    <property type="term" value="F:sequence-specific DNA binding"/>
    <property type="evidence" value="ECO:0007669"/>
    <property type="project" value="InterPro"/>
</dbReference>
<dbReference type="InterPro" id="IPR000232">
    <property type="entry name" value="HSF_DNA-bd"/>
</dbReference>
<dbReference type="OrthoDB" id="60033at2759"/>
<dbReference type="FunFam" id="1.10.10.10:FF:000286">
    <property type="entry name" value="Heat shock transcription factor"/>
    <property type="match status" value="1"/>
</dbReference>
<dbReference type="SUPFAM" id="SSF46785">
    <property type="entry name" value="Winged helix' DNA-binding domain"/>
    <property type="match status" value="1"/>
</dbReference>
<evidence type="ECO:0000256" key="4">
    <source>
        <dbReference type="RuleBase" id="RU004020"/>
    </source>
</evidence>
<dbReference type="PANTHER" id="PTHR10015">
    <property type="entry name" value="HEAT SHOCK TRANSCRIPTION FACTOR"/>
    <property type="match status" value="1"/>
</dbReference>
<dbReference type="AlphaFoldDB" id="A0A485KTH3"/>
<feature type="domain" description="HSF-type DNA-binding" evidence="5">
    <location>
        <begin position="26"/>
        <end position="124"/>
    </location>
</feature>
<dbReference type="Proteomes" id="UP000332933">
    <property type="component" value="Unassembled WGS sequence"/>
</dbReference>
<evidence type="ECO:0000256" key="2">
    <source>
        <dbReference type="ARBA" id="ARBA00023125"/>
    </source>
</evidence>
<comment type="subcellular location">
    <subcellularLocation>
        <location evidence="1">Nucleus</location>
    </subcellularLocation>
</comment>
<comment type="similarity">
    <text evidence="4">Belongs to the HSF family.</text>
</comment>
<gene>
    <name evidence="7" type="primary">Aste57867_11626</name>
    <name evidence="6" type="ORF">As57867_011583</name>
    <name evidence="7" type="ORF">ASTE57867_11626</name>
</gene>
<evidence type="ECO:0000313" key="7">
    <source>
        <dbReference type="EMBL" id="VFT88484.1"/>
    </source>
</evidence>
<evidence type="ECO:0000256" key="3">
    <source>
        <dbReference type="ARBA" id="ARBA00023242"/>
    </source>
</evidence>
<keyword evidence="3" id="KW-0539">Nucleus</keyword>
<sequence>MVNSCSIGTAVSNSPRDVVFDQVSRAVPPFLVCLFEILTKEDASVIAWCDDGKAFSVYDVDVMERHILPTYFRHSKYSSFQRQLNYFGFRKLHKTNDRAASYSQYLQPNFVKGDPSRLLLIQRKINRMKVRSSIATIGTPQFDKADTSPTSPCQASVVLDSPILCHDDARLDITQPIPFTDTATGLFSPDDLRFFADAILSW</sequence>
<dbReference type="PRINTS" id="PR00056">
    <property type="entry name" value="HSFDOMAIN"/>
</dbReference>
<dbReference type="PANTHER" id="PTHR10015:SF427">
    <property type="entry name" value="HEAT SHOCK FACTOR PROTEIN"/>
    <property type="match status" value="1"/>
</dbReference>
<keyword evidence="2" id="KW-0238">DNA-binding</keyword>
<evidence type="ECO:0000313" key="8">
    <source>
        <dbReference type="Proteomes" id="UP000332933"/>
    </source>
</evidence>
<organism evidence="7 8">
    <name type="scientific">Aphanomyces stellatus</name>
    <dbReference type="NCBI Taxonomy" id="120398"/>
    <lineage>
        <taxon>Eukaryota</taxon>
        <taxon>Sar</taxon>
        <taxon>Stramenopiles</taxon>
        <taxon>Oomycota</taxon>
        <taxon>Saprolegniomycetes</taxon>
        <taxon>Saprolegniales</taxon>
        <taxon>Verrucalvaceae</taxon>
        <taxon>Aphanomyces</taxon>
    </lineage>
</organism>
<evidence type="ECO:0000313" key="6">
    <source>
        <dbReference type="EMBL" id="KAF0697699.1"/>
    </source>
</evidence>
<keyword evidence="8" id="KW-1185">Reference proteome</keyword>
<reference evidence="6" key="2">
    <citation type="submission" date="2019-06" db="EMBL/GenBank/DDBJ databases">
        <title>Genomics analysis of Aphanomyces spp. identifies a new class of oomycete effector associated with host adaptation.</title>
        <authorList>
            <person name="Gaulin E."/>
        </authorList>
    </citation>
    <scope>NUCLEOTIDE SEQUENCE</scope>
    <source>
        <strain evidence="6">CBS 578.67</strain>
    </source>
</reference>
<evidence type="ECO:0000259" key="5">
    <source>
        <dbReference type="SMART" id="SM00415"/>
    </source>
</evidence>
<proteinExistence type="inferred from homology"/>
<evidence type="ECO:0000256" key="1">
    <source>
        <dbReference type="ARBA" id="ARBA00004123"/>
    </source>
</evidence>
<reference evidence="7 8" key="1">
    <citation type="submission" date="2019-03" db="EMBL/GenBank/DDBJ databases">
        <authorList>
            <person name="Gaulin E."/>
            <person name="Dumas B."/>
        </authorList>
    </citation>
    <scope>NUCLEOTIDE SEQUENCE [LARGE SCALE GENOMIC DNA]</scope>
    <source>
        <strain evidence="7">CBS 568.67</strain>
    </source>
</reference>
<dbReference type="GO" id="GO:0003700">
    <property type="term" value="F:DNA-binding transcription factor activity"/>
    <property type="evidence" value="ECO:0007669"/>
    <property type="project" value="InterPro"/>
</dbReference>
<name>A0A485KTH3_9STRA</name>
<dbReference type="SMART" id="SM00415">
    <property type="entry name" value="HSF"/>
    <property type="match status" value="1"/>
</dbReference>
<dbReference type="EMBL" id="CAADRA010005317">
    <property type="protein sequence ID" value="VFT88484.1"/>
    <property type="molecule type" value="Genomic_DNA"/>
</dbReference>
<accession>A0A485KTH3</accession>
<dbReference type="InterPro" id="IPR036390">
    <property type="entry name" value="WH_DNA-bd_sf"/>
</dbReference>
<protein>
    <submittedName>
        <fullName evidence="7">Aste57867_11626 protein</fullName>
    </submittedName>
</protein>
<dbReference type="InterPro" id="IPR036388">
    <property type="entry name" value="WH-like_DNA-bd_sf"/>
</dbReference>